<protein>
    <recommendedName>
        <fullName evidence="3">IrrE N-terminal-like domain-containing protein</fullName>
    </recommendedName>
</protein>
<evidence type="ECO:0000313" key="1">
    <source>
        <dbReference type="EMBL" id="MBF6296580.1"/>
    </source>
</evidence>
<evidence type="ECO:0008006" key="3">
    <source>
        <dbReference type="Google" id="ProtNLM"/>
    </source>
</evidence>
<gene>
    <name evidence="1" type="ORF">IU459_03370</name>
</gene>
<dbReference type="Proteomes" id="UP000702209">
    <property type="component" value="Unassembled WGS sequence"/>
</dbReference>
<keyword evidence="2" id="KW-1185">Reference proteome</keyword>
<accession>A0ABS0CJ12</accession>
<proteinExistence type="predicted"/>
<dbReference type="EMBL" id="JADLQX010000002">
    <property type="protein sequence ID" value="MBF6296580.1"/>
    <property type="molecule type" value="Genomic_DNA"/>
</dbReference>
<sequence>MPEDWTAEELFTSVERLRGRRIVRLPLPPESPVGLCGMWLACGGYDVFFLRSSPDPHDVFHELGHMLLDHGQDSPAEELTTLLPGVELDHDVATVRAFRGASSYDAPEEYEAELFATMIRTRVRAGGPRRDRFLKVF</sequence>
<name>A0ABS0CJ12_9NOCA</name>
<evidence type="ECO:0000313" key="2">
    <source>
        <dbReference type="Proteomes" id="UP000702209"/>
    </source>
</evidence>
<organism evidence="1 2">
    <name type="scientific">Nocardia amamiensis</name>
    <dbReference type="NCBI Taxonomy" id="404578"/>
    <lineage>
        <taxon>Bacteria</taxon>
        <taxon>Bacillati</taxon>
        <taxon>Actinomycetota</taxon>
        <taxon>Actinomycetes</taxon>
        <taxon>Mycobacteriales</taxon>
        <taxon>Nocardiaceae</taxon>
        <taxon>Nocardia</taxon>
    </lineage>
</organism>
<reference evidence="1 2" key="1">
    <citation type="submission" date="2020-10" db="EMBL/GenBank/DDBJ databases">
        <title>Identification of Nocardia species via Next-generation sequencing and recognition of intraspecies genetic diversity.</title>
        <authorList>
            <person name="Li P."/>
            <person name="Li P."/>
            <person name="Lu B."/>
        </authorList>
    </citation>
    <scope>NUCLEOTIDE SEQUENCE [LARGE SCALE GENOMIC DNA]</scope>
    <source>
        <strain evidence="1 2">BJ06-0157</strain>
    </source>
</reference>
<comment type="caution">
    <text evidence="1">The sequence shown here is derived from an EMBL/GenBank/DDBJ whole genome shotgun (WGS) entry which is preliminary data.</text>
</comment>